<dbReference type="SMART" id="SM00342">
    <property type="entry name" value="HTH_ARAC"/>
    <property type="match status" value="1"/>
</dbReference>
<dbReference type="Gene3D" id="1.10.10.60">
    <property type="entry name" value="Homeodomain-like"/>
    <property type="match status" value="1"/>
</dbReference>
<name>A0ABU0YML2_9PROT</name>
<keyword evidence="3" id="KW-0804">Transcription</keyword>
<dbReference type="EMBL" id="JAUYVI010000004">
    <property type="protein sequence ID" value="MDQ7248942.1"/>
    <property type="molecule type" value="Genomic_DNA"/>
</dbReference>
<evidence type="ECO:0000256" key="3">
    <source>
        <dbReference type="ARBA" id="ARBA00023163"/>
    </source>
</evidence>
<accession>A0ABU0YML2</accession>
<dbReference type="Proteomes" id="UP001230156">
    <property type="component" value="Unassembled WGS sequence"/>
</dbReference>
<dbReference type="InterPro" id="IPR037923">
    <property type="entry name" value="HTH-like"/>
</dbReference>
<dbReference type="InterPro" id="IPR018060">
    <property type="entry name" value="HTH_AraC"/>
</dbReference>
<dbReference type="PANTHER" id="PTHR46796:SF2">
    <property type="entry name" value="TRANSCRIPTIONAL REGULATORY PROTEIN"/>
    <property type="match status" value="1"/>
</dbReference>
<dbReference type="SUPFAM" id="SSF51215">
    <property type="entry name" value="Regulatory protein AraC"/>
    <property type="match status" value="1"/>
</dbReference>
<keyword evidence="2" id="KW-0238">DNA-binding</keyword>
<comment type="caution">
    <text evidence="5">The sequence shown here is derived from an EMBL/GenBank/DDBJ whole genome shotgun (WGS) entry which is preliminary data.</text>
</comment>
<dbReference type="Pfam" id="PF02311">
    <property type="entry name" value="AraC_binding"/>
    <property type="match status" value="1"/>
</dbReference>
<organism evidence="5 6">
    <name type="scientific">Dongia sedimenti</name>
    <dbReference type="NCBI Taxonomy" id="3064282"/>
    <lineage>
        <taxon>Bacteria</taxon>
        <taxon>Pseudomonadati</taxon>
        <taxon>Pseudomonadota</taxon>
        <taxon>Alphaproteobacteria</taxon>
        <taxon>Rhodospirillales</taxon>
        <taxon>Dongiaceae</taxon>
        <taxon>Dongia</taxon>
    </lineage>
</organism>
<gene>
    <name evidence="5" type="ORF">Q8A70_14750</name>
</gene>
<dbReference type="PROSITE" id="PS01124">
    <property type="entry name" value="HTH_ARAC_FAMILY_2"/>
    <property type="match status" value="1"/>
</dbReference>
<dbReference type="PANTHER" id="PTHR46796">
    <property type="entry name" value="HTH-TYPE TRANSCRIPTIONAL ACTIVATOR RHAS-RELATED"/>
    <property type="match status" value="1"/>
</dbReference>
<evidence type="ECO:0000313" key="5">
    <source>
        <dbReference type="EMBL" id="MDQ7248942.1"/>
    </source>
</evidence>
<dbReference type="SUPFAM" id="SSF46689">
    <property type="entry name" value="Homeodomain-like"/>
    <property type="match status" value="2"/>
</dbReference>
<evidence type="ECO:0000256" key="1">
    <source>
        <dbReference type="ARBA" id="ARBA00023015"/>
    </source>
</evidence>
<reference evidence="6" key="1">
    <citation type="submission" date="2023-08" db="EMBL/GenBank/DDBJ databases">
        <title>Rhodospirillaceae gen. nov., a novel taxon isolated from the Yangtze River Yuezi River estuary sludge.</title>
        <authorList>
            <person name="Ruan L."/>
        </authorList>
    </citation>
    <scope>NUCLEOTIDE SEQUENCE [LARGE SCALE GENOMIC DNA]</scope>
    <source>
        <strain evidence="6">R-7</strain>
    </source>
</reference>
<dbReference type="InterPro" id="IPR050204">
    <property type="entry name" value="AraC_XylS_family_regulators"/>
</dbReference>
<dbReference type="RefSeq" id="WP_379956421.1">
    <property type="nucleotide sequence ID" value="NZ_JAUYVI010000004.1"/>
</dbReference>
<dbReference type="InterPro" id="IPR009057">
    <property type="entry name" value="Homeodomain-like_sf"/>
</dbReference>
<keyword evidence="6" id="KW-1185">Reference proteome</keyword>
<evidence type="ECO:0000259" key="4">
    <source>
        <dbReference type="PROSITE" id="PS01124"/>
    </source>
</evidence>
<evidence type="ECO:0000256" key="2">
    <source>
        <dbReference type="ARBA" id="ARBA00023125"/>
    </source>
</evidence>
<protein>
    <submittedName>
        <fullName evidence="5">AraC family transcriptional regulator</fullName>
    </submittedName>
</protein>
<keyword evidence="1" id="KW-0805">Transcription regulation</keyword>
<dbReference type="Pfam" id="PF12833">
    <property type="entry name" value="HTH_18"/>
    <property type="match status" value="1"/>
</dbReference>
<feature type="domain" description="HTH araC/xylS-type" evidence="4">
    <location>
        <begin position="172"/>
        <end position="269"/>
    </location>
</feature>
<sequence>MVENQDFLLTDCPMPGLERLEARFHGHAYDPHRHETYAIGITCDGAQAFRYRGAAQVSRAGQIMVLHPDEPHDGHAAVPDGFSYRMIYVDPALIGQALDQEGAGARGLPFVPDAVSRDRAMAALIGEAFADFPGKLDPLAGDALLAGLADALARRGQPERRRPAQVPQRALLRVRDFLDAEFARPIDSADLEAVADLDRFSLARAFRRSFGTAPHRYLVARRVTAARSLIAEGTPLAEVAGACGFTDQSHLNRHFKAHFGMTPGRYARLVAR</sequence>
<evidence type="ECO:0000313" key="6">
    <source>
        <dbReference type="Proteomes" id="UP001230156"/>
    </source>
</evidence>
<proteinExistence type="predicted"/>
<dbReference type="InterPro" id="IPR003313">
    <property type="entry name" value="AraC-bd"/>
</dbReference>